<comment type="caution">
    <text evidence="1">The sequence shown here is derived from an EMBL/GenBank/DDBJ whole genome shotgun (WGS) entry which is preliminary data.</text>
</comment>
<proteinExistence type="predicted"/>
<sequence>MPLTAGVGSRANACFKGASDHF</sequence>
<evidence type="ECO:0000313" key="2">
    <source>
        <dbReference type="Proteomes" id="UP000324222"/>
    </source>
</evidence>
<name>A0A5B7JNT3_PORTR</name>
<dbReference type="EMBL" id="VSRR010096925">
    <property type="protein sequence ID" value="MPC94004.1"/>
    <property type="molecule type" value="Genomic_DNA"/>
</dbReference>
<keyword evidence="2" id="KW-1185">Reference proteome</keyword>
<reference evidence="1 2" key="1">
    <citation type="submission" date="2019-05" db="EMBL/GenBank/DDBJ databases">
        <title>Another draft genome of Portunus trituberculatus and its Hox gene families provides insights of decapod evolution.</title>
        <authorList>
            <person name="Jeong J.-H."/>
            <person name="Song I."/>
            <person name="Kim S."/>
            <person name="Choi T."/>
            <person name="Kim D."/>
            <person name="Ryu S."/>
            <person name="Kim W."/>
        </authorList>
    </citation>
    <scope>NUCLEOTIDE SEQUENCE [LARGE SCALE GENOMIC DNA]</scope>
    <source>
        <tissue evidence="1">Muscle</tissue>
    </source>
</reference>
<dbReference type="AlphaFoldDB" id="A0A5B7JNT3"/>
<accession>A0A5B7JNT3</accession>
<dbReference type="Proteomes" id="UP000324222">
    <property type="component" value="Unassembled WGS sequence"/>
</dbReference>
<protein>
    <submittedName>
        <fullName evidence="1">Uncharacterized protein</fullName>
    </submittedName>
</protein>
<gene>
    <name evidence="1" type="ORF">E2C01_089154</name>
</gene>
<organism evidence="1 2">
    <name type="scientific">Portunus trituberculatus</name>
    <name type="common">Swimming crab</name>
    <name type="synonym">Neptunus trituberculatus</name>
    <dbReference type="NCBI Taxonomy" id="210409"/>
    <lineage>
        <taxon>Eukaryota</taxon>
        <taxon>Metazoa</taxon>
        <taxon>Ecdysozoa</taxon>
        <taxon>Arthropoda</taxon>
        <taxon>Crustacea</taxon>
        <taxon>Multicrustacea</taxon>
        <taxon>Malacostraca</taxon>
        <taxon>Eumalacostraca</taxon>
        <taxon>Eucarida</taxon>
        <taxon>Decapoda</taxon>
        <taxon>Pleocyemata</taxon>
        <taxon>Brachyura</taxon>
        <taxon>Eubrachyura</taxon>
        <taxon>Portunoidea</taxon>
        <taxon>Portunidae</taxon>
        <taxon>Portuninae</taxon>
        <taxon>Portunus</taxon>
    </lineage>
</organism>
<evidence type="ECO:0000313" key="1">
    <source>
        <dbReference type="EMBL" id="MPC94004.1"/>
    </source>
</evidence>